<dbReference type="Proteomes" id="UP000799421">
    <property type="component" value="Unassembled WGS sequence"/>
</dbReference>
<gene>
    <name evidence="2" type="ORF">K470DRAFT_279288</name>
</gene>
<evidence type="ECO:0000313" key="3">
    <source>
        <dbReference type="Proteomes" id="UP000799421"/>
    </source>
</evidence>
<name>A0A6A7BQ92_9PEZI</name>
<dbReference type="EMBL" id="MU006042">
    <property type="protein sequence ID" value="KAF2857466.1"/>
    <property type="molecule type" value="Genomic_DNA"/>
</dbReference>
<accession>A0A6A7BQ92</accession>
<reference evidence="2" key="1">
    <citation type="journal article" date="2020" name="Stud. Mycol.">
        <title>101 Dothideomycetes genomes: a test case for predicting lifestyles and emergence of pathogens.</title>
        <authorList>
            <person name="Haridas S."/>
            <person name="Albert R."/>
            <person name="Binder M."/>
            <person name="Bloem J."/>
            <person name="Labutti K."/>
            <person name="Salamov A."/>
            <person name="Andreopoulos B."/>
            <person name="Baker S."/>
            <person name="Barry K."/>
            <person name="Bills G."/>
            <person name="Bluhm B."/>
            <person name="Cannon C."/>
            <person name="Castanera R."/>
            <person name="Culley D."/>
            <person name="Daum C."/>
            <person name="Ezra D."/>
            <person name="Gonzalez J."/>
            <person name="Henrissat B."/>
            <person name="Kuo A."/>
            <person name="Liang C."/>
            <person name="Lipzen A."/>
            <person name="Lutzoni F."/>
            <person name="Magnuson J."/>
            <person name="Mondo S."/>
            <person name="Nolan M."/>
            <person name="Ohm R."/>
            <person name="Pangilinan J."/>
            <person name="Park H.-J."/>
            <person name="Ramirez L."/>
            <person name="Alfaro M."/>
            <person name="Sun H."/>
            <person name="Tritt A."/>
            <person name="Yoshinaga Y."/>
            <person name="Zwiers L.-H."/>
            <person name="Turgeon B."/>
            <person name="Goodwin S."/>
            <person name="Spatafora J."/>
            <person name="Crous P."/>
            <person name="Grigoriev I."/>
        </authorList>
    </citation>
    <scope>NUCLEOTIDE SEQUENCE</scope>
    <source>
        <strain evidence="2">CBS 480.64</strain>
    </source>
</reference>
<keyword evidence="3" id="KW-1185">Reference proteome</keyword>
<keyword evidence="1" id="KW-0732">Signal</keyword>
<dbReference type="AlphaFoldDB" id="A0A6A7BQ92"/>
<evidence type="ECO:0000313" key="2">
    <source>
        <dbReference type="EMBL" id="KAF2857466.1"/>
    </source>
</evidence>
<protein>
    <submittedName>
        <fullName evidence="2">Uncharacterized protein</fullName>
    </submittedName>
</protein>
<evidence type="ECO:0000256" key="1">
    <source>
        <dbReference type="SAM" id="SignalP"/>
    </source>
</evidence>
<proteinExistence type="predicted"/>
<organism evidence="2 3">
    <name type="scientific">Piedraia hortae CBS 480.64</name>
    <dbReference type="NCBI Taxonomy" id="1314780"/>
    <lineage>
        <taxon>Eukaryota</taxon>
        <taxon>Fungi</taxon>
        <taxon>Dikarya</taxon>
        <taxon>Ascomycota</taxon>
        <taxon>Pezizomycotina</taxon>
        <taxon>Dothideomycetes</taxon>
        <taxon>Dothideomycetidae</taxon>
        <taxon>Capnodiales</taxon>
        <taxon>Piedraiaceae</taxon>
        <taxon>Piedraia</taxon>
    </lineage>
</organism>
<feature type="chain" id="PRO_5025594232" evidence="1">
    <location>
        <begin position="20"/>
        <end position="169"/>
    </location>
</feature>
<feature type="signal peptide" evidence="1">
    <location>
        <begin position="1"/>
        <end position="19"/>
    </location>
</feature>
<sequence length="169" mass="18095">MQPLTTLTSLLALTTLSQAYFVVSPITARLQNFMYTVEFTVANPVGGIDGPDPMPTYCKLQWPTFLPAPNCYTACPGNAGYFARITSDSSISTADFSLDIAQEFSNLVTIVHQNATVKVSTRNRVAGYKCQGDVCATAPGSQGFKVEGKGGTGELENEILCVPRPDPFA</sequence>